<dbReference type="Proteomes" id="UP001150603">
    <property type="component" value="Unassembled WGS sequence"/>
</dbReference>
<name>A0ACC1IY18_9FUNG</name>
<feature type="non-terminal residue" evidence="1">
    <location>
        <position position="1"/>
    </location>
</feature>
<dbReference type="EMBL" id="JANBPW010006750">
    <property type="protein sequence ID" value="KAJ1927787.1"/>
    <property type="molecule type" value="Genomic_DNA"/>
</dbReference>
<keyword evidence="2" id="KW-1185">Reference proteome</keyword>
<feature type="non-terminal residue" evidence="1">
    <location>
        <position position="328"/>
    </location>
</feature>
<gene>
    <name evidence="1" type="primary">STE23_5</name>
    <name evidence="1" type="ORF">FBU59_007187</name>
</gene>
<organism evidence="1 2">
    <name type="scientific">Linderina macrospora</name>
    <dbReference type="NCBI Taxonomy" id="4868"/>
    <lineage>
        <taxon>Eukaryota</taxon>
        <taxon>Fungi</taxon>
        <taxon>Fungi incertae sedis</taxon>
        <taxon>Zoopagomycota</taxon>
        <taxon>Kickxellomycotina</taxon>
        <taxon>Kickxellomycetes</taxon>
        <taxon>Kickxellales</taxon>
        <taxon>Kickxellaceae</taxon>
        <taxon>Linderina</taxon>
    </lineage>
</organism>
<sequence>RFCVGTVETLKGEAERRGVDLRDELIKFYEQCYSSDIMRLVVYGNHSLDQLTEWAVSKFSAVPSKGDTRVKLPGHLLTKSELGRMIRIQSLDKVYVIRLVFPFEDMHPWFKEKPVSYVRSLLAHTGVGSLAHYLKKRGWSHAIEADNMSEVRFCDNIMGIIVSATKEGMAHWQDVVRAVFAYIQVLKKEGPQQWFYDEISTSRATKFRFRQAQSAISLVTSLSEHMHDMYVPPSNATSTIAQLREFNAPLISHYLDMLNPDNMCIFFLQQDFDMELTETEPHMDVKYRVDAIGQEFLSELRGELLYEGLHLPDRNPFISENLDMEKPA</sequence>
<keyword evidence="1" id="KW-0482">Metalloprotease</keyword>
<keyword evidence="1" id="KW-0378">Hydrolase</keyword>
<comment type="caution">
    <text evidence="1">The sequence shown here is derived from an EMBL/GenBank/DDBJ whole genome shotgun (WGS) entry which is preliminary data.</text>
</comment>
<evidence type="ECO:0000313" key="1">
    <source>
        <dbReference type="EMBL" id="KAJ1927787.1"/>
    </source>
</evidence>
<reference evidence="1" key="1">
    <citation type="submission" date="2022-07" db="EMBL/GenBank/DDBJ databases">
        <title>Phylogenomic reconstructions and comparative analyses of Kickxellomycotina fungi.</title>
        <authorList>
            <person name="Reynolds N.K."/>
            <person name="Stajich J.E."/>
            <person name="Barry K."/>
            <person name="Grigoriev I.V."/>
            <person name="Crous P."/>
            <person name="Smith M.E."/>
        </authorList>
    </citation>
    <scope>NUCLEOTIDE SEQUENCE</scope>
    <source>
        <strain evidence="1">NRRL 5244</strain>
    </source>
</reference>
<accession>A0ACC1IY18</accession>
<evidence type="ECO:0000313" key="2">
    <source>
        <dbReference type="Proteomes" id="UP001150603"/>
    </source>
</evidence>
<keyword evidence="1" id="KW-0645">Protease</keyword>
<dbReference type="EC" id="3.4.24.56" evidence="1"/>
<proteinExistence type="predicted"/>
<protein>
    <submittedName>
        <fullName evidence="1">Metalloprotease</fullName>
        <ecNumber evidence="1">3.4.24.56</ecNumber>
    </submittedName>
</protein>